<dbReference type="Proteomes" id="UP000025227">
    <property type="component" value="Unplaced"/>
</dbReference>
<evidence type="ECO:0000313" key="4">
    <source>
        <dbReference type="Proteomes" id="UP000025227"/>
    </source>
</evidence>
<dbReference type="AlphaFoldDB" id="A0A7I5E8E9"/>
<evidence type="ECO:0000256" key="2">
    <source>
        <dbReference type="SAM" id="Phobius"/>
    </source>
</evidence>
<feature type="transmembrane region" description="Helical" evidence="2">
    <location>
        <begin position="197"/>
        <end position="220"/>
    </location>
</feature>
<keyword evidence="2" id="KW-0472">Membrane</keyword>
<feature type="compositionally biased region" description="Basic and acidic residues" evidence="1">
    <location>
        <begin position="256"/>
        <end position="267"/>
    </location>
</feature>
<feature type="compositionally biased region" description="Basic and acidic residues" evidence="1">
    <location>
        <begin position="227"/>
        <end position="239"/>
    </location>
</feature>
<evidence type="ECO:0000256" key="3">
    <source>
        <dbReference type="SAM" id="SignalP"/>
    </source>
</evidence>
<keyword evidence="4" id="KW-1185">Reference proteome</keyword>
<feature type="signal peptide" evidence="3">
    <location>
        <begin position="1"/>
        <end position="26"/>
    </location>
</feature>
<evidence type="ECO:0000256" key="1">
    <source>
        <dbReference type="SAM" id="MobiDB-lite"/>
    </source>
</evidence>
<name>A0A7I5E8E9_HAECO</name>
<keyword evidence="3" id="KW-0732">Signal</keyword>
<sequence>IRPISLNRMRFEFILVFPSLVSFCGAHHCHKIQFSAWDAYKNKKIRVLYDEQYIYLAEQIGCSLSTLNKANKDYLTPLQPGHKLKELCESSDFLSHASPLHLTITITEAAELEEICIPEIAALHLKKLGSKWVGHILTPRSDMIIPLSYTNKEIDENHLTLILEAVTMAWAPILFTPKGERFKSFKFFVKSIQKKLHLLPVSAIAMIFCVAIVGAFTYVARRRKAGDEQRSLQNRRAEQLSDWGQSPEPRLALPDDEQKRESLRRSPTELPALAEAVSNTDLGCTDPLLPEMEETDRT</sequence>
<feature type="chain" id="PRO_5035442834" evidence="3">
    <location>
        <begin position="27"/>
        <end position="298"/>
    </location>
</feature>
<dbReference type="OrthoDB" id="5858961at2759"/>
<reference evidence="5" key="1">
    <citation type="submission" date="2020-12" db="UniProtKB">
        <authorList>
            <consortium name="WormBaseParasite"/>
        </authorList>
    </citation>
    <scope>IDENTIFICATION</scope>
    <source>
        <strain evidence="5">MHco3</strain>
    </source>
</reference>
<keyword evidence="2" id="KW-0812">Transmembrane</keyword>
<protein>
    <submittedName>
        <fullName evidence="5">LysM domain-containing protein</fullName>
    </submittedName>
</protein>
<proteinExistence type="predicted"/>
<dbReference type="WBParaSite" id="HCON_00064720-00001">
    <property type="protein sequence ID" value="HCON_00064720-00001"/>
    <property type="gene ID" value="HCON_00064720"/>
</dbReference>
<evidence type="ECO:0000313" key="5">
    <source>
        <dbReference type="WBParaSite" id="HCON_00064720-00001"/>
    </source>
</evidence>
<keyword evidence="2" id="KW-1133">Transmembrane helix</keyword>
<feature type="region of interest" description="Disordered" evidence="1">
    <location>
        <begin position="227"/>
        <end position="298"/>
    </location>
</feature>
<accession>A0A7I5E8E9</accession>
<organism evidence="4 5">
    <name type="scientific">Haemonchus contortus</name>
    <name type="common">Barber pole worm</name>
    <dbReference type="NCBI Taxonomy" id="6289"/>
    <lineage>
        <taxon>Eukaryota</taxon>
        <taxon>Metazoa</taxon>
        <taxon>Ecdysozoa</taxon>
        <taxon>Nematoda</taxon>
        <taxon>Chromadorea</taxon>
        <taxon>Rhabditida</taxon>
        <taxon>Rhabditina</taxon>
        <taxon>Rhabditomorpha</taxon>
        <taxon>Strongyloidea</taxon>
        <taxon>Trichostrongylidae</taxon>
        <taxon>Haemonchus</taxon>
    </lineage>
</organism>